<reference evidence="2" key="3">
    <citation type="submission" date="2024-02" db="EMBL/GenBank/DDBJ databases">
        <title>Comparative genomics of Cryptococcus and Kwoniella reveals pathogenesis evolution and contrasting modes of karyotype evolution via chromosome fusion or intercentromeric recombination.</title>
        <authorList>
            <person name="Coelho M.A."/>
            <person name="David-Palma M."/>
            <person name="Shea T."/>
            <person name="Bowers K."/>
            <person name="McGinley-Smith S."/>
            <person name="Mohammad A.W."/>
            <person name="Gnirke A."/>
            <person name="Yurkov A.M."/>
            <person name="Nowrousian M."/>
            <person name="Sun S."/>
            <person name="Cuomo C.A."/>
            <person name="Heitman J."/>
        </authorList>
    </citation>
    <scope>NUCLEOTIDE SEQUENCE</scope>
    <source>
        <strain evidence="2">CBS 10117</strain>
    </source>
</reference>
<dbReference type="EMBL" id="CP144533">
    <property type="protein sequence ID" value="WWC61429.1"/>
    <property type="molecule type" value="Genomic_DNA"/>
</dbReference>
<evidence type="ECO:0000313" key="2">
    <source>
        <dbReference type="EMBL" id="WWC61429.1"/>
    </source>
</evidence>
<evidence type="ECO:0000313" key="3">
    <source>
        <dbReference type="Proteomes" id="UP000078595"/>
    </source>
</evidence>
<gene>
    <name evidence="1" type="ORF">I303_04032</name>
    <name evidence="2" type="ORF">I303_104013</name>
</gene>
<dbReference type="AlphaFoldDB" id="A0A1A6A8C9"/>
<dbReference type="EMBL" id="KI894030">
    <property type="protein sequence ID" value="OBR86308.1"/>
    <property type="molecule type" value="Genomic_DNA"/>
</dbReference>
<evidence type="ECO:0000313" key="1">
    <source>
        <dbReference type="EMBL" id="OBR86308.1"/>
    </source>
</evidence>
<dbReference type="VEuPathDB" id="FungiDB:I303_04032"/>
<protein>
    <submittedName>
        <fullName evidence="1">Uncharacterized protein</fullName>
    </submittedName>
</protein>
<organism evidence="1">
    <name type="scientific">Kwoniella dejecticola CBS 10117</name>
    <dbReference type="NCBI Taxonomy" id="1296121"/>
    <lineage>
        <taxon>Eukaryota</taxon>
        <taxon>Fungi</taxon>
        <taxon>Dikarya</taxon>
        <taxon>Basidiomycota</taxon>
        <taxon>Agaricomycotina</taxon>
        <taxon>Tremellomycetes</taxon>
        <taxon>Tremellales</taxon>
        <taxon>Cryptococcaceae</taxon>
        <taxon>Kwoniella</taxon>
    </lineage>
</organism>
<keyword evidence="3" id="KW-1185">Reference proteome</keyword>
<proteinExistence type="predicted"/>
<sequence length="93" mass="10600">MLGDIASETPRAQTYTYTIHIVRPHLDIDPIALGIKINDSLSVQPPVSRSYWQENDALNEHDVLFPHDDEDDSEDPVVDQAVRTWTLMFRPLG</sequence>
<dbReference type="KEGG" id="kdj:28967731"/>
<reference evidence="2" key="2">
    <citation type="submission" date="2013-07" db="EMBL/GenBank/DDBJ databases">
        <authorList>
            <consortium name="The Broad Institute Genome Sequencing Platform"/>
            <person name="Cuomo C."/>
            <person name="Litvintseva A."/>
            <person name="Chen Y."/>
            <person name="Heitman J."/>
            <person name="Sun S."/>
            <person name="Springer D."/>
            <person name="Dromer F."/>
            <person name="Young S.K."/>
            <person name="Zeng Q."/>
            <person name="Gargeya S."/>
            <person name="Fitzgerald M."/>
            <person name="Abouelleil A."/>
            <person name="Alvarado L."/>
            <person name="Berlin A.M."/>
            <person name="Chapman S.B."/>
            <person name="Dewar J."/>
            <person name="Goldberg J."/>
            <person name="Griggs A."/>
            <person name="Gujja S."/>
            <person name="Hansen M."/>
            <person name="Howarth C."/>
            <person name="Imamovic A."/>
            <person name="Larimer J."/>
            <person name="McCowan C."/>
            <person name="Murphy C."/>
            <person name="Pearson M."/>
            <person name="Priest M."/>
            <person name="Roberts A."/>
            <person name="Saif S."/>
            <person name="Shea T."/>
            <person name="Sykes S."/>
            <person name="Wortman J."/>
            <person name="Nusbaum C."/>
            <person name="Birren B."/>
        </authorList>
    </citation>
    <scope>NUCLEOTIDE SEQUENCE</scope>
    <source>
        <strain evidence="2">CBS 10117</strain>
    </source>
</reference>
<dbReference type="Proteomes" id="UP000078595">
    <property type="component" value="Chromosome 4"/>
</dbReference>
<reference evidence="1" key="1">
    <citation type="submission" date="2013-07" db="EMBL/GenBank/DDBJ databases">
        <title>The Genome Sequence of Cryptococcus dejecticola CBS10117.</title>
        <authorList>
            <consortium name="The Broad Institute Genome Sequencing Platform"/>
            <person name="Cuomo C."/>
            <person name="Litvintseva A."/>
            <person name="Chen Y."/>
            <person name="Heitman J."/>
            <person name="Sun S."/>
            <person name="Springer D."/>
            <person name="Dromer F."/>
            <person name="Young S.K."/>
            <person name="Zeng Q."/>
            <person name="Gargeya S."/>
            <person name="Fitzgerald M."/>
            <person name="Abouelleil A."/>
            <person name="Alvarado L."/>
            <person name="Berlin A.M."/>
            <person name="Chapman S.B."/>
            <person name="Dewar J."/>
            <person name="Goldberg J."/>
            <person name="Griggs A."/>
            <person name="Gujja S."/>
            <person name="Hansen M."/>
            <person name="Howarth C."/>
            <person name="Imamovic A."/>
            <person name="Larimer J."/>
            <person name="McCowan C."/>
            <person name="Murphy C."/>
            <person name="Pearson M."/>
            <person name="Priest M."/>
            <person name="Roberts A."/>
            <person name="Saif S."/>
            <person name="Shea T."/>
            <person name="Sykes S."/>
            <person name="Wortman J."/>
            <person name="Nusbaum C."/>
            <person name="Birren B."/>
        </authorList>
    </citation>
    <scope>NUCLEOTIDE SEQUENCE [LARGE SCALE GENOMIC DNA]</scope>
    <source>
        <strain evidence="1">CBS 10117</strain>
    </source>
</reference>
<dbReference type="GeneID" id="28967731"/>
<accession>A0A1A6A8C9</accession>
<name>A0A1A6A8C9_9TREE</name>
<dbReference type="RefSeq" id="XP_018264150.1">
    <property type="nucleotide sequence ID" value="XM_018407342.1"/>
</dbReference>